<dbReference type="Proteomes" id="UP000623010">
    <property type="component" value="Unassembled WGS sequence"/>
</dbReference>
<gene>
    <name evidence="2" type="ORF">GCM10010389_53500</name>
</gene>
<accession>A0A918RP51</accession>
<evidence type="ECO:0000313" key="3">
    <source>
        <dbReference type="Proteomes" id="UP000623010"/>
    </source>
</evidence>
<reference evidence="2" key="2">
    <citation type="submission" date="2020-09" db="EMBL/GenBank/DDBJ databases">
        <authorList>
            <person name="Sun Q."/>
            <person name="Ohkuma M."/>
        </authorList>
    </citation>
    <scope>NUCLEOTIDE SEQUENCE</scope>
    <source>
        <strain evidence="2">JCM 5016</strain>
    </source>
</reference>
<organism evidence="2 3">
    <name type="scientific">Streptomyces echinoruber</name>
    <dbReference type="NCBI Taxonomy" id="68898"/>
    <lineage>
        <taxon>Bacteria</taxon>
        <taxon>Bacillati</taxon>
        <taxon>Actinomycetota</taxon>
        <taxon>Actinomycetes</taxon>
        <taxon>Kitasatosporales</taxon>
        <taxon>Streptomycetaceae</taxon>
        <taxon>Streptomyces</taxon>
    </lineage>
</organism>
<dbReference type="EMBL" id="BMWH01000027">
    <property type="protein sequence ID" value="GHA07532.1"/>
    <property type="molecule type" value="Genomic_DNA"/>
</dbReference>
<proteinExistence type="predicted"/>
<evidence type="ECO:0000256" key="1">
    <source>
        <dbReference type="SAM" id="MobiDB-lite"/>
    </source>
</evidence>
<reference evidence="2" key="1">
    <citation type="journal article" date="2014" name="Int. J. Syst. Evol. Microbiol.">
        <title>Complete genome sequence of Corynebacterium casei LMG S-19264T (=DSM 44701T), isolated from a smear-ripened cheese.</title>
        <authorList>
            <consortium name="US DOE Joint Genome Institute (JGI-PGF)"/>
            <person name="Walter F."/>
            <person name="Albersmeier A."/>
            <person name="Kalinowski J."/>
            <person name="Ruckert C."/>
        </authorList>
    </citation>
    <scope>NUCLEOTIDE SEQUENCE</scope>
    <source>
        <strain evidence="2">JCM 5016</strain>
    </source>
</reference>
<dbReference type="AlphaFoldDB" id="A0A918RP51"/>
<feature type="region of interest" description="Disordered" evidence="1">
    <location>
        <begin position="1"/>
        <end position="25"/>
    </location>
</feature>
<keyword evidence="3" id="KW-1185">Reference proteome</keyword>
<comment type="caution">
    <text evidence="2">The sequence shown here is derived from an EMBL/GenBank/DDBJ whole genome shotgun (WGS) entry which is preliminary data.</text>
</comment>
<protein>
    <submittedName>
        <fullName evidence="2">Uncharacterized protein</fullName>
    </submittedName>
</protein>
<evidence type="ECO:0000313" key="2">
    <source>
        <dbReference type="EMBL" id="GHA07532.1"/>
    </source>
</evidence>
<sequence length="75" mass="7473">MTYASISGGGDPVAVQADPPGGPGAEDVLLEVGVGGDVGREEVDVVQAADAHAVAGFVLIARQCRAPDTTAYVHV</sequence>
<name>A0A918RP51_9ACTN</name>